<evidence type="ECO:0000256" key="1">
    <source>
        <dbReference type="ARBA" id="ARBA00023015"/>
    </source>
</evidence>
<accession>A0A010ZPU8</accession>
<dbReference type="PROSITE" id="PS50921">
    <property type="entry name" value="ANTAR"/>
    <property type="match status" value="1"/>
</dbReference>
<dbReference type="PIRSF" id="PIRSF036625">
    <property type="entry name" value="GAF_ANTAR"/>
    <property type="match status" value="1"/>
</dbReference>
<reference evidence="4 5" key="1">
    <citation type="submission" date="2013-07" db="EMBL/GenBank/DDBJ databases">
        <authorList>
            <consortium name="DOE Joint Genome Institute"/>
            <person name="Eisen J."/>
            <person name="Huntemann M."/>
            <person name="Han J."/>
            <person name="Chen A."/>
            <person name="Kyrpides N."/>
            <person name="Mavromatis K."/>
            <person name="Markowitz V."/>
            <person name="Palaniappan K."/>
            <person name="Ivanova N."/>
            <person name="Schaumberg A."/>
            <person name="Pati A."/>
            <person name="Liolios K."/>
            <person name="Nordberg H.P."/>
            <person name="Cantor M.N."/>
            <person name="Hua S.X."/>
            <person name="Woyke T."/>
        </authorList>
    </citation>
    <scope>NUCLEOTIDE SEQUENCE [LARGE SCALE GENOMIC DNA]</scope>
    <source>
        <strain evidence="4 5">DSM 44712</strain>
    </source>
</reference>
<dbReference type="EMBL" id="JFBT01000001">
    <property type="protein sequence ID" value="EXG79232.1"/>
    <property type="molecule type" value="Genomic_DNA"/>
</dbReference>
<evidence type="ECO:0000313" key="4">
    <source>
        <dbReference type="EMBL" id="EXG79232.1"/>
    </source>
</evidence>
<comment type="caution">
    <text evidence="4">The sequence shown here is derived from an EMBL/GenBank/DDBJ whole genome shotgun (WGS) entry which is preliminary data.</text>
</comment>
<evidence type="ECO:0000256" key="2">
    <source>
        <dbReference type="ARBA" id="ARBA00023163"/>
    </source>
</evidence>
<dbReference type="SMART" id="SM00065">
    <property type="entry name" value="GAF"/>
    <property type="match status" value="1"/>
</dbReference>
<dbReference type="RefSeq" id="WP_084699894.1">
    <property type="nucleotide sequence ID" value="NZ_KK073874.1"/>
</dbReference>
<dbReference type="InterPro" id="IPR012074">
    <property type="entry name" value="GAF_ANTAR"/>
</dbReference>
<dbReference type="InterPro" id="IPR036388">
    <property type="entry name" value="WH-like_DNA-bd_sf"/>
</dbReference>
<dbReference type="InterPro" id="IPR003018">
    <property type="entry name" value="GAF"/>
</dbReference>
<dbReference type="AlphaFoldDB" id="A0A010ZPU8"/>
<dbReference type="Gene3D" id="3.30.450.40">
    <property type="match status" value="1"/>
</dbReference>
<dbReference type="SMART" id="SM01012">
    <property type="entry name" value="ANTAR"/>
    <property type="match status" value="1"/>
</dbReference>
<protein>
    <submittedName>
        <fullName evidence="4">GAF domain-containing protein</fullName>
    </submittedName>
</protein>
<dbReference type="Gene3D" id="1.10.10.10">
    <property type="entry name" value="Winged helix-like DNA-binding domain superfamily/Winged helix DNA-binding domain"/>
    <property type="match status" value="1"/>
</dbReference>
<dbReference type="Proteomes" id="UP000021053">
    <property type="component" value="Unassembled WGS sequence"/>
</dbReference>
<feature type="domain" description="ANTAR" evidence="3">
    <location>
        <begin position="180"/>
        <end position="241"/>
    </location>
</feature>
<keyword evidence="5" id="KW-1185">Reference proteome</keyword>
<proteinExistence type="predicted"/>
<dbReference type="InterPro" id="IPR005561">
    <property type="entry name" value="ANTAR"/>
</dbReference>
<keyword evidence="2" id="KW-0804">Transcription</keyword>
<organism evidence="4 5">
    <name type="scientific">Cryptosporangium arvum DSM 44712</name>
    <dbReference type="NCBI Taxonomy" id="927661"/>
    <lineage>
        <taxon>Bacteria</taxon>
        <taxon>Bacillati</taxon>
        <taxon>Actinomycetota</taxon>
        <taxon>Actinomycetes</taxon>
        <taxon>Cryptosporangiales</taxon>
        <taxon>Cryptosporangiaceae</taxon>
        <taxon>Cryptosporangium</taxon>
    </lineage>
</organism>
<sequence length="250" mass="26539">MQDRPADAVENLTVSADIRTPAQAFAELGRIPITEPPLHDLLLKIAVLARRTIAAATEVSVTVVARNQATTVAHAGDRALALDQGQYRAGYGPCLDAARSGQVVVVTDMANEKRWPAYTPSAHEQGARSSLSIPLPVQHHTVGGLNLYATSLDAFDERAVELALAFAGYAAVALANAYRHTATAQLIEDMRAAMHSRAVIEQAKGILIARHGGTLEAALGQLTLTSQYADRTLCDTAEDLVLHAQLPPAP</sequence>
<evidence type="ECO:0000313" key="5">
    <source>
        <dbReference type="Proteomes" id="UP000021053"/>
    </source>
</evidence>
<dbReference type="Pfam" id="PF03861">
    <property type="entry name" value="ANTAR"/>
    <property type="match status" value="1"/>
</dbReference>
<dbReference type="OrthoDB" id="3688893at2"/>
<dbReference type="InterPro" id="IPR029016">
    <property type="entry name" value="GAF-like_dom_sf"/>
</dbReference>
<dbReference type="SUPFAM" id="SSF55781">
    <property type="entry name" value="GAF domain-like"/>
    <property type="match status" value="1"/>
</dbReference>
<dbReference type="Pfam" id="PF13185">
    <property type="entry name" value="GAF_2"/>
    <property type="match status" value="1"/>
</dbReference>
<dbReference type="GO" id="GO:0003723">
    <property type="term" value="F:RNA binding"/>
    <property type="evidence" value="ECO:0007669"/>
    <property type="project" value="InterPro"/>
</dbReference>
<dbReference type="HOGENOM" id="CLU_074354_0_0_11"/>
<evidence type="ECO:0000259" key="3">
    <source>
        <dbReference type="PROSITE" id="PS50921"/>
    </source>
</evidence>
<keyword evidence="1" id="KW-0805">Transcription regulation</keyword>
<gene>
    <name evidence="4" type="ORF">CryarDRAFT_0262</name>
</gene>
<name>A0A010ZPU8_9ACTN</name>